<name>A0A0G9MZL2_9SPHN</name>
<reference evidence="2 3" key="1">
    <citation type="submission" date="2015-04" db="EMBL/GenBank/DDBJ databases">
        <title>The draft genome sequence of Erythrobacter luteus KA37.</title>
        <authorList>
            <person name="Zhuang L."/>
            <person name="Liu Y."/>
            <person name="Shao Z."/>
        </authorList>
    </citation>
    <scope>NUCLEOTIDE SEQUENCE [LARGE SCALE GENOMIC DNA]</scope>
    <source>
        <strain evidence="2 3">KA37</strain>
    </source>
</reference>
<dbReference type="EMBL" id="LBHB01000001">
    <property type="protein sequence ID" value="KLE36034.1"/>
    <property type="molecule type" value="Genomic_DNA"/>
</dbReference>
<dbReference type="AlphaFoldDB" id="A0A0G9MZL2"/>
<comment type="caution">
    <text evidence="2">The sequence shown here is derived from an EMBL/GenBank/DDBJ whole genome shotgun (WGS) entry which is preliminary data.</text>
</comment>
<dbReference type="InterPro" id="IPR037053">
    <property type="entry name" value="Phage_tail_collar_dom_sf"/>
</dbReference>
<keyword evidence="3" id="KW-1185">Reference proteome</keyword>
<dbReference type="Gene3D" id="3.90.1340.10">
    <property type="entry name" value="Phage tail collar domain"/>
    <property type="match status" value="1"/>
</dbReference>
<dbReference type="InterPro" id="IPR011083">
    <property type="entry name" value="Phage_tail_collar_dom"/>
</dbReference>
<evidence type="ECO:0000313" key="2">
    <source>
        <dbReference type="EMBL" id="KLE36034.1"/>
    </source>
</evidence>
<protein>
    <recommendedName>
        <fullName evidence="1">Phage tail collar domain-containing protein</fullName>
    </recommendedName>
</protein>
<accession>A0A0G9MZL2</accession>
<dbReference type="Pfam" id="PF07484">
    <property type="entry name" value="Collar"/>
    <property type="match status" value="1"/>
</dbReference>
<dbReference type="OrthoDB" id="9810174at2"/>
<feature type="domain" description="Phage tail collar" evidence="1">
    <location>
        <begin position="18"/>
        <end position="73"/>
    </location>
</feature>
<dbReference type="Proteomes" id="UP000053464">
    <property type="component" value="Unassembled WGS sequence"/>
</dbReference>
<dbReference type="SUPFAM" id="SSF88874">
    <property type="entry name" value="Receptor-binding domain of short tail fibre protein gp12"/>
    <property type="match status" value="1"/>
</dbReference>
<dbReference type="STRING" id="1581420.AAW00_02085"/>
<organism evidence="2 3">
    <name type="scientific">Aurantiacibacter luteus</name>
    <dbReference type="NCBI Taxonomy" id="1581420"/>
    <lineage>
        <taxon>Bacteria</taxon>
        <taxon>Pseudomonadati</taxon>
        <taxon>Pseudomonadota</taxon>
        <taxon>Alphaproteobacteria</taxon>
        <taxon>Sphingomonadales</taxon>
        <taxon>Erythrobacteraceae</taxon>
        <taxon>Aurantiacibacter</taxon>
    </lineage>
</organism>
<gene>
    <name evidence="2" type="ORF">AAW00_02085</name>
</gene>
<evidence type="ECO:0000313" key="3">
    <source>
        <dbReference type="Proteomes" id="UP000053464"/>
    </source>
</evidence>
<evidence type="ECO:0000259" key="1">
    <source>
        <dbReference type="Pfam" id="PF07484"/>
    </source>
</evidence>
<sequence>MLVPAAPASAQADEPLLGQLMLVGYNFCPRGWAQASGQLLPISQNSALFSLLGTTYGGNGTSNFQLPDLRGRAAIGIGQGPGLADRVLGELGGVETVTLSLAQLPSHTHVGGVRAFPSVATTTDPAGNYLAQAAGGNLAYAASTTAPTNFMNPETVSVSGAGGSQAHSNLSPYLTLKWCIALQGIFPSRN</sequence>
<proteinExistence type="predicted"/>
<dbReference type="PATRIC" id="fig|1581420.6.peg.417"/>